<dbReference type="InterPro" id="IPR003594">
    <property type="entry name" value="HATPase_dom"/>
</dbReference>
<evidence type="ECO:0000259" key="12">
    <source>
        <dbReference type="PROSITE" id="PS50113"/>
    </source>
</evidence>
<keyword evidence="6" id="KW-0418">Kinase</keyword>
<dbReference type="InterPro" id="IPR000700">
    <property type="entry name" value="PAS-assoc_C"/>
</dbReference>
<dbReference type="SUPFAM" id="SSF47384">
    <property type="entry name" value="Homodimeric domain of signal transducing histidine kinase"/>
    <property type="match status" value="1"/>
</dbReference>
<evidence type="ECO:0000259" key="10">
    <source>
        <dbReference type="PROSITE" id="PS50109"/>
    </source>
</evidence>
<dbReference type="EMBL" id="CP119075">
    <property type="protein sequence ID" value="WED65751.1"/>
    <property type="molecule type" value="Genomic_DNA"/>
</dbReference>
<dbReference type="SUPFAM" id="SSF55785">
    <property type="entry name" value="PYP-like sensor domain (PAS domain)"/>
    <property type="match status" value="1"/>
</dbReference>
<dbReference type="Pfam" id="PF00989">
    <property type="entry name" value="PAS"/>
    <property type="match status" value="1"/>
</dbReference>
<dbReference type="PROSITE" id="PS50110">
    <property type="entry name" value="RESPONSE_REGULATORY"/>
    <property type="match status" value="2"/>
</dbReference>
<evidence type="ECO:0000313" key="14">
    <source>
        <dbReference type="Proteomes" id="UP001218638"/>
    </source>
</evidence>
<dbReference type="KEGG" id="slom:PXH66_02685"/>
<proteinExistence type="predicted"/>
<dbReference type="GO" id="GO:0005524">
    <property type="term" value="F:ATP binding"/>
    <property type="evidence" value="ECO:0007669"/>
    <property type="project" value="UniProtKB-KW"/>
</dbReference>
<dbReference type="CDD" id="cd00156">
    <property type="entry name" value="REC"/>
    <property type="match status" value="1"/>
</dbReference>
<evidence type="ECO:0000256" key="5">
    <source>
        <dbReference type="ARBA" id="ARBA00022741"/>
    </source>
</evidence>
<dbReference type="RefSeq" id="WP_330930281.1">
    <property type="nucleotide sequence ID" value="NZ_CP119075.1"/>
</dbReference>
<dbReference type="InterPro" id="IPR001789">
    <property type="entry name" value="Sig_transdc_resp-reg_receiver"/>
</dbReference>
<dbReference type="InterPro" id="IPR035965">
    <property type="entry name" value="PAS-like_dom_sf"/>
</dbReference>
<dbReference type="PANTHER" id="PTHR43065">
    <property type="entry name" value="SENSOR HISTIDINE KINASE"/>
    <property type="match status" value="1"/>
</dbReference>
<dbReference type="InterPro" id="IPR003661">
    <property type="entry name" value="HisK_dim/P_dom"/>
</dbReference>
<name>A0AAF0CP83_9BACT</name>
<dbReference type="PROSITE" id="PS50109">
    <property type="entry name" value="HIS_KIN"/>
    <property type="match status" value="1"/>
</dbReference>
<dbReference type="PROSITE" id="PS50113">
    <property type="entry name" value="PAC"/>
    <property type="match status" value="1"/>
</dbReference>
<accession>A0AAF0CP83</accession>
<dbReference type="Gene3D" id="3.40.50.2300">
    <property type="match status" value="2"/>
</dbReference>
<feature type="domain" description="PAC" evidence="12">
    <location>
        <begin position="220"/>
        <end position="271"/>
    </location>
</feature>
<dbReference type="Pfam" id="PF00072">
    <property type="entry name" value="Response_reg"/>
    <property type="match status" value="2"/>
</dbReference>
<evidence type="ECO:0000313" key="13">
    <source>
        <dbReference type="EMBL" id="WED65751.1"/>
    </source>
</evidence>
<evidence type="ECO:0000256" key="2">
    <source>
        <dbReference type="ARBA" id="ARBA00012438"/>
    </source>
</evidence>
<dbReference type="Pfam" id="PF00512">
    <property type="entry name" value="HisKA"/>
    <property type="match status" value="1"/>
</dbReference>
<dbReference type="AlphaFoldDB" id="A0AAF0CP83"/>
<keyword evidence="3 9" id="KW-0597">Phosphoprotein</keyword>
<dbReference type="InterPro" id="IPR004358">
    <property type="entry name" value="Sig_transdc_His_kin-like_C"/>
</dbReference>
<comment type="catalytic activity">
    <reaction evidence="1">
        <text>ATP + protein L-histidine = ADP + protein N-phospho-L-histidine.</text>
        <dbReference type="EC" id="2.7.13.3"/>
    </reaction>
</comment>
<dbReference type="PANTHER" id="PTHR43065:SF46">
    <property type="entry name" value="C4-DICARBOXYLATE TRANSPORT SENSOR PROTEIN DCTB"/>
    <property type="match status" value="1"/>
</dbReference>
<dbReference type="PRINTS" id="PR00344">
    <property type="entry name" value="BCTRLSENSOR"/>
</dbReference>
<dbReference type="InterPro" id="IPR036097">
    <property type="entry name" value="HisK_dim/P_sf"/>
</dbReference>
<keyword evidence="4" id="KW-0808">Transferase</keyword>
<keyword evidence="7" id="KW-0067">ATP-binding</keyword>
<organism evidence="13 14">
    <name type="scientific">Synoicihabitans lomoniglobus</name>
    <dbReference type="NCBI Taxonomy" id="2909285"/>
    <lineage>
        <taxon>Bacteria</taxon>
        <taxon>Pseudomonadati</taxon>
        <taxon>Verrucomicrobiota</taxon>
        <taxon>Opitutia</taxon>
        <taxon>Opitutales</taxon>
        <taxon>Opitutaceae</taxon>
        <taxon>Synoicihabitans</taxon>
    </lineage>
</organism>
<keyword evidence="8" id="KW-0902">Two-component regulatory system</keyword>
<feature type="modified residue" description="4-aspartylphosphate" evidence="9">
    <location>
        <position position="578"/>
    </location>
</feature>
<dbReference type="SUPFAM" id="SSF55874">
    <property type="entry name" value="ATPase domain of HSP90 chaperone/DNA topoisomerase II/histidine kinase"/>
    <property type="match status" value="1"/>
</dbReference>
<dbReference type="InterPro" id="IPR000014">
    <property type="entry name" value="PAS"/>
</dbReference>
<dbReference type="InterPro" id="IPR011006">
    <property type="entry name" value="CheY-like_superfamily"/>
</dbReference>
<dbReference type="InterPro" id="IPR005467">
    <property type="entry name" value="His_kinase_dom"/>
</dbReference>
<feature type="domain" description="Response regulatory" evidence="11">
    <location>
        <begin position="11"/>
        <end position="127"/>
    </location>
</feature>
<dbReference type="Pfam" id="PF02518">
    <property type="entry name" value="HATPase_c"/>
    <property type="match status" value="1"/>
</dbReference>
<dbReference type="SMART" id="SM00388">
    <property type="entry name" value="HisKA"/>
    <property type="match status" value="1"/>
</dbReference>
<dbReference type="GO" id="GO:0000155">
    <property type="term" value="F:phosphorelay sensor kinase activity"/>
    <property type="evidence" value="ECO:0007669"/>
    <property type="project" value="InterPro"/>
</dbReference>
<dbReference type="GO" id="GO:0006355">
    <property type="term" value="P:regulation of DNA-templated transcription"/>
    <property type="evidence" value="ECO:0007669"/>
    <property type="project" value="InterPro"/>
</dbReference>
<dbReference type="SUPFAM" id="SSF52172">
    <property type="entry name" value="CheY-like"/>
    <property type="match status" value="2"/>
</dbReference>
<dbReference type="Gene3D" id="3.30.450.20">
    <property type="entry name" value="PAS domain"/>
    <property type="match status" value="1"/>
</dbReference>
<evidence type="ECO:0000256" key="1">
    <source>
        <dbReference type="ARBA" id="ARBA00000085"/>
    </source>
</evidence>
<dbReference type="NCBIfam" id="TIGR00229">
    <property type="entry name" value="sensory_box"/>
    <property type="match status" value="1"/>
</dbReference>
<evidence type="ECO:0000256" key="6">
    <source>
        <dbReference type="ARBA" id="ARBA00022777"/>
    </source>
</evidence>
<evidence type="ECO:0000256" key="8">
    <source>
        <dbReference type="ARBA" id="ARBA00023012"/>
    </source>
</evidence>
<feature type="modified residue" description="4-aspartylphosphate" evidence="9">
    <location>
        <position position="62"/>
    </location>
</feature>
<evidence type="ECO:0000256" key="7">
    <source>
        <dbReference type="ARBA" id="ARBA00022840"/>
    </source>
</evidence>
<protein>
    <recommendedName>
        <fullName evidence="2">histidine kinase</fullName>
        <ecNumber evidence="2">2.7.13.3</ecNumber>
    </recommendedName>
</protein>
<dbReference type="Proteomes" id="UP001218638">
    <property type="component" value="Chromosome"/>
</dbReference>
<feature type="domain" description="Histidine kinase" evidence="10">
    <location>
        <begin position="284"/>
        <end position="506"/>
    </location>
</feature>
<dbReference type="EC" id="2.7.13.3" evidence="2"/>
<evidence type="ECO:0000256" key="4">
    <source>
        <dbReference type="ARBA" id="ARBA00022679"/>
    </source>
</evidence>
<gene>
    <name evidence="13" type="ORF">PXH66_02685</name>
</gene>
<sequence length="656" mass="72206">MNQPILHPVCRVLYLEDNTTDADLIRNVLESTDLEIEITTAYNRDQFLAQLDLRCWDIILTDYNLPEFTELEAVQIATERCPNSSTIVVTGTEEEAIAVECLKLGADDYILKDRLLRLPVAIKRAMQQRLIQTEALATETALRESETKLKAIALHSRLMLYTRDEEGCFNFANSQAQLFLGKPVGQLMGSTWVDHVLSTPENRKSLSKLDAPYDSDTMETTVEVELAETSSGIRWIEVRENVSISPEGQKSVVGVAFNITDRKSLEAQLRQTQRLENLGLLAAGVAHDLNNVLSPIMMAGPLLQPTLKGTRHERLLNVLESSANRGAALVKQVLSFARGEDNERSPLQIKHVVRDVVSIIQETFPKNITCEDMIASKIPAVQGNATQIHQVLLNLCVNARDAMPQGGTLSISVAQRDISEIKSKEIVDRGPRHWVVITVSDTGTGIDPEVLSEIWNPFFTTKSKETGTGLGLNTVRGIVTAHHGAIELTSQVGLGTTFEIMLPAIQEEMRAPSLRASTSLYRGSGQQVLIVDDEPLVRDMLSRTLRRHNYQVSIASDGVEALKLINLGGHDLRLVITDIHMPHMSGDVLISVLRKVRPEIKIIASSGHPSSANLSQRPPGERPDVFVPKPFEGAEMLSAIHGLIATDVTPATAAPQ</sequence>
<keyword evidence="14" id="KW-1185">Reference proteome</keyword>
<reference evidence="13" key="1">
    <citation type="submission" date="2023-03" db="EMBL/GenBank/DDBJ databases">
        <title>Lomoglobus Profundus gen. nov., sp. nov., a novel member of the phylum Verrucomicrobia, isolated from deep-marine sediment of South China Sea.</title>
        <authorList>
            <person name="Ahmad T."/>
            <person name="Ishaq S.E."/>
            <person name="Wang F."/>
        </authorList>
    </citation>
    <scope>NUCLEOTIDE SEQUENCE</scope>
    <source>
        <strain evidence="13">LMO-M01</strain>
    </source>
</reference>
<evidence type="ECO:0000256" key="9">
    <source>
        <dbReference type="PROSITE-ProRule" id="PRU00169"/>
    </source>
</evidence>
<dbReference type="Gene3D" id="3.30.565.10">
    <property type="entry name" value="Histidine kinase-like ATPase, C-terminal domain"/>
    <property type="match status" value="1"/>
</dbReference>
<dbReference type="SMART" id="SM00448">
    <property type="entry name" value="REC"/>
    <property type="match status" value="2"/>
</dbReference>
<dbReference type="Gene3D" id="1.10.287.130">
    <property type="match status" value="1"/>
</dbReference>
<evidence type="ECO:0000259" key="11">
    <source>
        <dbReference type="PROSITE" id="PS50110"/>
    </source>
</evidence>
<feature type="domain" description="Response regulatory" evidence="11">
    <location>
        <begin position="527"/>
        <end position="644"/>
    </location>
</feature>
<dbReference type="InterPro" id="IPR013767">
    <property type="entry name" value="PAS_fold"/>
</dbReference>
<keyword evidence="5" id="KW-0547">Nucleotide-binding</keyword>
<dbReference type="CDD" id="cd00082">
    <property type="entry name" value="HisKA"/>
    <property type="match status" value="1"/>
</dbReference>
<dbReference type="SMART" id="SM00387">
    <property type="entry name" value="HATPase_c"/>
    <property type="match status" value="1"/>
</dbReference>
<evidence type="ECO:0000256" key="3">
    <source>
        <dbReference type="ARBA" id="ARBA00022553"/>
    </source>
</evidence>
<dbReference type="InterPro" id="IPR036890">
    <property type="entry name" value="HATPase_C_sf"/>
</dbReference>